<dbReference type="RefSeq" id="WP_344756770.1">
    <property type="nucleotide sequence ID" value="NZ_BAABBW010000006.1"/>
</dbReference>
<dbReference type="Pfam" id="PF02538">
    <property type="entry name" value="Hydantoinase_B"/>
    <property type="match status" value="1"/>
</dbReference>
<reference evidence="4" key="1">
    <citation type="journal article" date="2019" name="Int. J. Syst. Evol. Microbiol.">
        <title>The Global Catalogue of Microorganisms (GCM) 10K type strain sequencing project: providing services to taxonomists for standard genome sequencing and annotation.</title>
        <authorList>
            <consortium name="The Broad Institute Genomics Platform"/>
            <consortium name="The Broad Institute Genome Sequencing Center for Infectious Disease"/>
            <person name="Wu L."/>
            <person name="Ma J."/>
        </authorList>
    </citation>
    <scope>NUCLEOTIDE SEQUENCE [LARGE SCALE GENOMIC DNA]</scope>
    <source>
        <strain evidence="4">JCM 17591</strain>
    </source>
</reference>
<evidence type="ECO:0000259" key="2">
    <source>
        <dbReference type="Pfam" id="PF02538"/>
    </source>
</evidence>
<feature type="domain" description="Hydantoinase B/oxoprolinase" evidence="2">
    <location>
        <begin position="15"/>
        <end position="519"/>
    </location>
</feature>
<gene>
    <name evidence="3" type="ORF">GCM10022287_34430</name>
</gene>
<feature type="compositionally biased region" description="Basic and acidic residues" evidence="1">
    <location>
        <begin position="519"/>
        <end position="542"/>
    </location>
</feature>
<dbReference type="Proteomes" id="UP001501079">
    <property type="component" value="Unassembled WGS sequence"/>
</dbReference>
<proteinExistence type="predicted"/>
<comment type="caution">
    <text evidence="3">The sequence shown here is derived from an EMBL/GenBank/DDBJ whole genome shotgun (WGS) entry which is preliminary data.</text>
</comment>
<feature type="region of interest" description="Disordered" evidence="1">
    <location>
        <begin position="512"/>
        <end position="549"/>
    </location>
</feature>
<evidence type="ECO:0000256" key="1">
    <source>
        <dbReference type="SAM" id="MobiDB-lite"/>
    </source>
</evidence>
<evidence type="ECO:0000313" key="3">
    <source>
        <dbReference type="EMBL" id="GAA4180533.1"/>
    </source>
</evidence>
<dbReference type="PANTHER" id="PTHR11365:SF23">
    <property type="entry name" value="HYPOTHETICAL 5-OXOPROLINASE (EUROFUNG)-RELATED"/>
    <property type="match status" value="1"/>
</dbReference>
<dbReference type="InterPro" id="IPR003692">
    <property type="entry name" value="Hydantoinase_B"/>
</dbReference>
<evidence type="ECO:0000313" key="4">
    <source>
        <dbReference type="Proteomes" id="UP001501079"/>
    </source>
</evidence>
<accession>A0ABP8AAG0</accession>
<sequence length="549" mass="59556">MTTETATALTELTSIHVEVIGSALESICDEMGETLVRTSYSPNIKERRDCTTALFDAAGNTLAQAEHIPIHLGSLMGIVKEVMRAYPLDDIRDGDAFLGNDPYTGGGTHLHDIVLVSPIFVDGELRAWATNLAHHSDFADRQHNHIFEEGLRIPPIRFVRDGGYVPDVFRFIMTNMQVPEERVADFNAQVASNRLAVRRYRELCDKYDADTLDEAGRLLLDYTERKTRAGIAEIPNGIYAFHDTFDYTGFDRTLDMSVTVTVEDEHIQLDFDAPPQVRAGFNVVRTALEATVYYAIKTLVGKDIPSNGGLYRPITVTAPLGSVLNCVSPAAVNVRTMTAQRVVDLVYGALADVIPDRVFAAANGAVASIGFSGINPRTGRFYVYAESIGGGLGAGCESDGLDGVQAHITNTSNLPVEALEAEYPLTVLRYELVDGSAGAGEHRGGMGIHRQIRADHDDCRTELETSRVHSQPWGLFGGGNGASSRIEINGTVRDEVQGVLAAGGYASIFTAGGGGYGEPSKRPREDVERDVREGRLTAEEAARLYGDQS</sequence>
<organism evidence="3 4">
    <name type="scientific">Gryllotalpicola koreensis</name>
    <dbReference type="NCBI Taxonomy" id="993086"/>
    <lineage>
        <taxon>Bacteria</taxon>
        <taxon>Bacillati</taxon>
        <taxon>Actinomycetota</taxon>
        <taxon>Actinomycetes</taxon>
        <taxon>Micrococcales</taxon>
        <taxon>Microbacteriaceae</taxon>
        <taxon>Gryllotalpicola</taxon>
    </lineage>
</organism>
<keyword evidence="4" id="KW-1185">Reference proteome</keyword>
<name>A0ABP8AAG0_9MICO</name>
<dbReference type="EMBL" id="BAABBW010000006">
    <property type="protein sequence ID" value="GAA4180533.1"/>
    <property type="molecule type" value="Genomic_DNA"/>
</dbReference>
<protein>
    <submittedName>
        <fullName evidence="3">Hydantoinase B/oxoprolinase family protein</fullName>
    </submittedName>
</protein>
<dbReference type="PANTHER" id="PTHR11365">
    <property type="entry name" value="5-OXOPROLINASE RELATED"/>
    <property type="match status" value="1"/>
</dbReference>
<dbReference type="InterPro" id="IPR045079">
    <property type="entry name" value="Oxoprolinase-like"/>
</dbReference>